<protein>
    <submittedName>
        <fullName evidence="1">Uncharacterized protein</fullName>
    </submittedName>
</protein>
<evidence type="ECO:0000313" key="2">
    <source>
        <dbReference type="Proteomes" id="UP000031668"/>
    </source>
</evidence>
<reference evidence="1 2" key="1">
    <citation type="journal article" date="2014" name="Genome Biol. Evol.">
        <title>The genome of the myxosporean Thelohanellus kitauei shows adaptations to nutrient acquisition within its fish host.</title>
        <authorList>
            <person name="Yang Y."/>
            <person name="Xiong J."/>
            <person name="Zhou Z."/>
            <person name="Huo F."/>
            <person name="Miao W."/>
            <person name="Ran C."/>
            <person name="Liu Y."/>
            <person name="Zhang J."/>
            <person name="Feng J."/>
            <person name="Wang M."/>
            <person name="Wang M."/>
            <person name="Wang L."/>
            <person name="Yao B."/>
        </authorList>
    </citation>
    <scope>NUCLEOTIDE SEQUENCE [LARGE SCALE GENOMIC DNA]</scope>
    <source>
        <strain evidence="1">Wuqing</strain>
    </source>
</reference>
<proteinExistence type="predicted"/>
<organism evidence="1 2">
    <name type="scientific">Thelohanellus kitauei</name>
    <name type="common">Myxosporean</name>
    <dbReference type="NCBI Taxonomy" id="669202"/>
    <lineage>
        <taxon>Eukaryota</taxon>
        <taxon>Metazoa</taxon>
        <taxon>Cnidaria</taxon>
        <taxon>Myxozoa</taxon>
        <taxon>Myxosporea</taxon>
        <taxon>Bivalvulida</taxon>
        <taxon>Platysporina</taxon>
        <taxon>Myxobolidae</taxon>
        <taxon>Thelohanellus</taxon>
    </lineage>
</organism>
<gene>
    <name evidence="1" type="ORF">RF11_14698</name>
</gene>
<dbReference type="EMBL" id="JWZT01005362">
    <property type="protein sequence ID" value="KII61249.1"/>
    <property type="molecule type" value="Genomic_DNA"/>
</dbReference>
<sequence length="249" mass="27869">MVSPLEAGSAIALSQTQPEGLLRILNVSVPLGYYTPLLILRKRLGANIDLYIIKKQVKCSGTEIRIQNHLNQRLRNFLTDSRIVRIGEALWSWSSILEWTARRLGDKIANPPVSSHDLRARGARSGFGLIKLRKYKTNSGAPQTTESQTTKMFSTAIKSETILDRATTRDEQISTNRKFLNILTRGNKFMPTCSRDSRSSREGSSNEEVISLSPVRAGGSYECHARAYTQTAIDRNQAQDSCLLHIHLI</sequence>
<evidence type="ECO:0000313" key="1">
    <source>
        <dbReference type="EMBL" id="KII61249.1"/>
    </source>
</evidence>
<accession>A0A0C2MA98</accession>
<keyword evidence="2" id="KW-1185">Reference proteome</keyword>
<dbReference type="Proteomes" id="UP000031668">
    <property type="component" value="Unassembled WGS sequence"/>
</dbReference>
<dbReference type="AlphaFoldDB" id="A0A0C2MA98"/>
<name>A0A0C2MA98_THEKT</name>
<comment type="caution">
    <text evidence="1">The sequence shown here is derived from an EMBL/GenBank/DDBJ whole genome shotgun (WGS) entry which is preliminary data.</text>
</comment>